<accession>A0ABS9P4Z2</accession>
<dbReference type="SUPFAM" id="SSF160387">
    <property type="entry name" value="NosL/MerB-like"/>
    <property type="match status" value="1"/>
</dbReference>
<keyword evidence="1" id="KW-0732">Signal</keyword>
<evidence type="ECO:0000256" key="1">
    <source>
        <dbReference type="SAM" id="SignalP"/>
    </source>
</evidence>
<name>A0ABS9P4Z2_9GAMM</name>
<dbReference type="PANTHER" id="PTHR41247">
    <property type="entry name" value="HTH-TYPE TRANSCRIPTIONAL REPRESSOR YCNK"/>
    <property type="match status" value="1"/>
</dbReference>
<dbReference type="PANTHER" id="PTHR41247:SF1">
    <property type="entry name" value="HTH-TYPE TRANSCRIPTIONAL REPRESSOR YCNK"/>
    <property type="match status" value="1"/>
</dbReference>
<dbReference type="Pfam" id="PF05573">
    <property type="entry name" value="NosL"/>
    <property type="match status" value="1"/>
</dbReference>
<dbReference type="PROSITE" id="PS51257">
    <property type="entry name" value="PROKAR_LIPOPROTEIN"/>
    <property type="match status" value="1"/>
</dbReference>
<dbReference type="Proteomes" id="UP000814385">
    <property type="component" value="Unassembled WGS sequence"/>
</dbReference>
<sequence>MIRLPITALALSTLLLAGCGDNDDVALAEAQPISDGDSCHVCGMLIEQLPGPKGQAFMDRDQSARKFCSTTDLFAFLLQPENERRISHAWVHDVGITPWSTPSDDAYILAAEAYYVVEHERRGAMGHTLASFSEQRVAEAFQETYGGRILTFEEIDLELLTELGRQDASMFPGGDRHDNGMPGH</sequence>
<gene>
    <name evidence="2" type="ORF">HOP52_03500</name>
</gene>
<keyword evidence="3" id="KW-1185">Reference proteome</keyword>
<feature type="chain" id="PRO_5046035927" evidence="1">
    <location>
        <begin position="18"/>
        <end position="184"/>
    </location>
</feature>
<feature type="signal peptide" evidence="1">
    <location>
        <begin position="1"/>
        <end position="17"/>
    </location>
</feature>
<reference evidence="2 3" key="1">
    <citation type="submission" date="2020-05" db="EMBL/GenBank/DDBJ databases">
        <title>Comparative genomic analysis of denitrifying bacteria from Halomonas genus.</title>
        <authorList>
            <person name="Wang L."/>
            <person name="Shao Z."/>
        </authorList>
    </citation>
    <scope>NUCLEOTIDE SEQUENCE [LARGE SCALE GENOMIC DNA]</scope>
    <source>
        <strain evidence="2 3">A4</strain>
    </source>
</reference>
<protein>
    <submittedName>
        <fullName evidence="2">Nitrous oxide reductase accessory protein NosL</fullName>
    </submittedName>
</protein>
<proteinExistence type="predicted"/>
<evidence type="ECO:0000313" key="2">
    <source>
        <dbReference type="EMBL" id="MCG6656843.1"/>
    </source>
</evidence>
<comment type="caution">
    <text evidence="2">The sequence shown here is derived from an EMBL/GenBank/DDBJ whole genome shotgun (WGS) entry which is preliminary data.</text>
</comment>
<organism evidence="2 3">
    <name type="scientific">Billgrantia campisalis</name>
    <dbReference type="NCBI Taxonomy" id="74661"/>
    <lineage>
        <taxon>Bacteria</taxon>
        <taxon>Pseudomonadati</taxon>
        <taxon>Pseudomonadota</taxon>
        <taxon>Gammaproteobacteria</taxon>
        <taxon>Oceanospirillales</taxon>
        <taxon>Halomonadaceae</taxon>
        <taxon>Billgrantia</taxon>
    </lineage>
</organism>
<dbReference type="RefSeq" id="WP_238975874.1">
    <property type="nucleotide sequence ID" value="NZ_JABFUC010000002.1"/>
</dbReference>
<dbReference type="Gene3D" id="3.30.70.2060">
    <property type="match status" value="1"/>
</dbReference>
<dbReference type="EMBL" id="JABFUC010000002">
    <property type="protein sequence ID" value="MCG6656843.1"/>
    <property type="molecule type" value="Genomic_DNA"/>
</dbReference>
<dbReference type="Gene3D" id="3.30.70.2050">
    <property type="match status" value="1"/>
</dbReference>
<evidence type="ECO:0000313" key="3">
    <source>
        <dbReference type="Proteomes" id="UP000814385"/>
    </source>
</evidence>
<dbReference type="InterPro" id="IPR008719">
    <property type="entry name" value="N2O_reductase_NosL"/>
</dbReference>